<organism evidence="4 5">
    <name type="scientific">Paenibacillus sepulcri</name>
    <dbReference type="NCBI Taxonomy" id="359917"/>
    <lineage>
        <taxon>Bacteria</taxon>
        <taxon>Bacillati</taxon>
        <taxon>Bacillota</taxon>
        <taxon>Bacilli</taxon>
        <taxon>Bacillales</taxon>
        <taxon>Paenibacillaceae</taxon>
        <taxon>Paenibacillus</taxon>
    </lineage>
</organism>
<reference evidence="4 5" key="1">
    <citation type="submission" date="2021-07" db="EMBL/GenBank/DDBJ databases">
        <title>Paenibacillus radiodurans sp. nov., isolated from the southeastern edge of Tengger Desert.</title>
        <authorList>
            <person name="Zhang G."/>
        </authorList>
    </citation>
    <scope>NUCLEOTIDE SEQUENCE [LARGE SCALE GENOMIC DNA]</scope>
    <source>
        <strain evidence="4 5">CCM 7311</strain>
    </source>
</reference>
<dbReference type="PANTHER" id="PTHR33280:SF1">
    <property type="entry name" value="LARGE RIBOSOMAL SUBUNIT PROTEIN BL31C"/>
    <property type="match status" value="1"/>
</dbReference>
<gene>
    <name evidence="3" type="primary">rpmE2</name>
    <name evidence="4" type="ORF">K0U00_17965</name>
</gene>
<accession>A0ABS7C4R4</accession>
<dbReference type="NCBIfam" id="TIGR00105">
    <property type="entry name" value="L31"/>
    <property type="match status" value="1"/>
</dbReference>
<dbReference type="Gene3D" id="4.10.830.30">
    <property type="entry name" value="Ribosomal protein L31"/>
    <property type="match status" value="1"/>
</dbReference>
<comment type="similarity">
    <text evidence="3">Belongs to the bacterial ribosomal protein bL31 family. Type B subfamily.</text>
</comment>
<dbReference type="RefSeq" id="WP_210039595.1">
    <property type="nucleotide sequence ID" value="NZ_JBHLVU010000005.1"/>
</dbReference>
<evidence type="ECO:0000256" key="1">
    <source>
        <dbReference type="ARBA" id="ARBA00022980"/>
    </source>
</evidence>
<dbReference type="PRINTS" id="PR01249">
    <property type="entry name" value="RIBOSOMALL31"/>
</dbReference>
<dbReference type="InterPro" id="IPR002150">
    <property type="entry name" value="Ribosomal_bL31"/>
</dbReference>
<dbReference type="InterPro" id="IPR042105">
    <property type="entry name" value="Ribosomal_bL31_sf"/>
</dbReference>
<dbReference type="EMBL" id="JAHZIK010000459">
    <property type="protein sequence ID" value="MBW7455917.1"/>
    <property type="molecule type" value="Genomic_DNA"/>
</dbReference>
<keyword evidence="2 3" id="KW-0687">Ribonucleoprotein</keyword>
<dbReference type="PANTHER" id="PTHR33280">
    <property type="entry name" value="50S RIBOSOMAL PROTEIN L31, CHLOROPLASTIC"/>
    <property type="match status" value="1"/>
</dbReference>
<dbReference type="Proteomes" id="UP001519887">
    <property type="component" value="Unassembled WGS sequence"/>
</dbReference>
<dbReference type="InterPro" id="IPR034704">
    <property type="entry name" value="Ribosomal_bL28/bL31-like_sf"/>
</dbReference>
<dbReference type="InterPro" id="IPR027493">
    <property type="entry name" value="Ribosomal_bL31_B"/>
</dbReference>
<name>A0ABS7C4R4_9BACL</name>
<dbReference type="NCBIfam" id="NF002462">
    <property type="entry name" value="PRK01678.1"/>
    <property type="match status" value="1"/>
</dbReference>
<evidence type="ECO:0000313" key="4">
    <source>
        <dbReference type="EMBL" id="MBW7455917.1"/>
    </source>
</evidence>
<dbReference type="HAMAP" id="MF_00502">
    <property type="entry name" value="Ribosomal_bL31_2"/>
    <property type="match status" value="1"/>
</dbReference>
<protein>
    <recommendedName>
        <fullName evidence="3">Large ribosomal subunit protein bL31B</fullName>
    </recommendedName>
</protein>
<dbReference type="GO" id="GO:0005840">
    <property type="term" value="C:ribosome"/>
    <property type="evidence" value="ECO:0007669"/>
    <property type="project" value="UniProtKB-KW"/>
</dbReference>
<evidence type="ECO:0000256" key="3">
    <source>
        <dbReference type="HAMAP-Rule" id="MF_00502"/>
    </source>
</evidence>
<keyword evidence="1 3" id="KW-0689">Ribosomal protein</keyword>
<dbReference type="SUPFAM" id="SSF143800">
    <property type="entry name" value="L28p-like"/>
    <property type="match status" value="1"/>
</dbReference>
<keyword evidence="5" id="KW-1185">Reference proteome</keyword>
<evidence type="ECO:0000256" key="2">
    <source>
        <dbReference type="ARBA" id="ARBA00023274"/>
    </source>
</evidence>
<dbReference type="Pfam" id="PF01197">
    <property type="entry name" value="Ribosomal_L31"/>
    <property type="match status" value="1"/>
</dbReference>
<evidence type="ECO:0000313" key="5">
    <source>
        <dbReference type="Proteomes" id="UP001519887"/>
    </source>
</evidence>
<comment type="caution">
    <text evidence="4">The sequence shown here is derived from an EMBL/GenBank/DDBJ whole genome shotgun (WGS) entry which is preliminary data.</text>
</comment>
<comment type="subunit">
    <text evidence="3">Part of the 50S ribosomal subunit.</text>
</comment>
<dbReference type="PROSITE" id="PS01143">
    <property type="entry name" value="RIBOSOMAL_L31"/>
    <property type="match status" value="1"/>
</dbReference>
<sequence>MKPGIHPSYQRVIFFDTSSGFKFLSGSTKSSNEQMEWEDGNSYPVLRIDTSSASHPFFTGKLRNTEVGGRVDRFNQRFKAKQ</sequence>
<proteinExistence type="inferred from homology"/>